<evidence type="ECO:0000313" key="4">
    <source>
        <dbReference type="EMBL" id="NHF58730.1"/>
    </source>
</evidence>
<dbReference type="EMBL" id="VIKU02000001">
    <property type="protein sequence ID" value="NHF58730.1"/>
    <property type="molecule type" value="Genomic_DNA"/>
</dbReference>
<keyword evidence="5" id="KW-1185">Reference proteome</keyword>
<reference evidence="4" key="1">
    <citation type="submission" date="2019-07" db="EMBL/GenBank/DDBJ databases">
        <authorList>
            <person name="De-Chao Zhang Q."/>
        </authorList>
    </citation>
    <scope>NUCLEOTIDE SEQUENCE</scope>
    <source>
        <strain evidence="4">TP-CH-4</strain>
    </source>
</reference>
<dbReference type="InterPro" id="IPR011055">
    <property type="entry name" value="Dup_hybrid_motif"/>
</dbReference>
<sequence>MSNFFTYVLEVSIIFKATTLFYRYFLSKLTFHQVNRFILLLLPILSMVLPIWDMGFFYGIDSSEIFIPDFEASFLYLEPSVETALNPNIGEKISPEDNLFLHGLLFVYVIGVATILVRTVSGHLAVFSIRKKAYKQKIGGVDVFLTTVATPFSYFKWIFIPENQSGNLHALVLEHECAHIKLKHTLDLIFADLYAIAFWLNPVIPLYRKSLKALHEFQADEAVLNQKVKPSDYLQLMLVTIQNKNNHPSFSYFNNSLIKKRIDMMTKSKSKKGFALYYLMLLPSAIFISIAFSNPMPTVEPTPNGAMASVEKVAIPPSMAPIENFKIAYLTSSFGQKTKQPKTGTIVVHQGIDIKVPKGTPVLATEDGIIAMANLKNDWGNLVVISHSDGYETWYAHLERFDVAENQVVQKGEVIGYVGSTGLSSGPHLHYEVHKDKKRLDPMKFIKE</sequence>
<dbReference type="InterPro" id="IPR008756">
    <property type="entry name" value="Peptidase_M56"/>
</dbReference>
<dbReference type="Gene3D" id="2.70.70.10">
    <property type="entry name" value="Glucose Permease (Domain IIA)"/>
    <property type="match status" value="1"/>
</dbReference>
<accession>A0A967ASM6</accession>
<gene>
    <name evidence="4" type="ORF">FK220_005225</name>
</gene>
<evidence type="ECO:0000259" key="2">
    <source>
        <dbReference type="Pfam" id="PF01551"/>
    </source>
</evidence>
<evidence type="ECO:0000313" key="5">
    <source>
        <dbReference type="Proteomes" id="UP000707206"/>
    </source>
</evidence>
<dbReference type="InterPro" id="IPR016047">
    <property type="entry name" value="M23ase_b-sheet_dom"/>
</dbReference>
<protein>
    <submittedName>
        <fullName evidence="4">Peptidoglycan DD-metalloendopeptidase family protein</fullName>
    </submittedName>
</protein>
<dbReference type="Pfam" id="PF05569">
    <property type="entry name" value="Peptidase_M56"/>
    <property type="match status" value="1"/>
</dbReference>
<proteinExistence type="predicted"/>
<feature type="transmembrane region" description="Helical" evidence="1">
    <location>
        <begin position="6"/>
        <end position="25"/>
    </location>
</feature>
<dbReference type="PANTHER" id="PTHR21666:SF270">
    <property type="entry name" value="MUREIN HYDROLASE ACTIVATOR ENVC"/>
    <property type="match status" value="1"/>
</dbReference>
<feature type="transmembrane region" description="Helical" evidence="1">
    <location>
        <begin position="274"/>
        <end position="292"/>
    </location>
</feature>
<evidence type="ECO:0000259" key="3">
    <source>
        <dbReference type="Pfam" id="PF05569"/>
    </source>
</evidence>
<dbReference type="GO" id="GO:0004222">
    <property type="term" value="F:metalloendopeptidase activity"/>
    <property type="evidence" value="ECO:0007669"/>
    <property type="project" value="TreeGrafter"/>
</dbReference>
<dbReference type="PANTHER" id="PTHR21666">
    <property type="entry name" value="PEPTIDASE-RELATED"/>
    <property type="match status" value="1"/>
</dbReference>
<dbReference type="CDD" id="cd07341">
    <property type="entry name" value="M56_BlaR1_MecR1_like"/>
    <property type="match status" value="1"/>
</dbReference>
<keyword evidence="1" id="KW-0812">Transmembrane</keyword>
<feature type="domain" description="Peptidase M56" evidence="3">
    <location>
        <begin position="166"/>
        <end position="264"/>
    </location>
</feature>
<feature type="transmembrane region" description="Helical" evidence="1">
    <location>
        <begin position="99"/>
        <end position="117"/>
    </location>
</feature>
<dbReference type="SUPFAM" id="SSF51261">
    <property type="entry name" value="Duplicated hybrid motif"/>
    <property type="match status" value="1"/>
</dbReference>
<reference evidence="4" key="2">
    <citation type="submission" date="2020-03" db="EMBL/GenBank/DDBJ databases">
        <title>Flavobacteriaceae bacterium strain TP-CH-4, a member of the family Flavobacteriaceae isolated from a deep-sea seamount.</title>
        <authorList>
            <person name="Zhang D.-C."/>
        </authorList>
    </citation>
    <scope>NUCLEOTIDE SEQUENCE</scope>
    <source>
        <strain evidence="4">TP-CH-4</strain>
    </source>
</reference>
<keyword evidence="1" id="KW-0472">Membrane</keyword>
<dbReference type="InterPro" id="IPR050570">
    <property type="entry name" value="Cell_wall_metabolism_enzyme"/>
</dbReference>
<organism evidence="4 5">
    <name type="scientific">Pelagihabitans pacificus</name>
    <dbReference type="NCBI Taxonomy" id="2696054"/>
    <lineage>
        <taxon>Bacteria</taxon>
        <taxon>Pseudomonadati</taxon>
        <taxon>Bacteroidota</taxon>
        <taxon>Flavobacteriia</taxon>
        <taxon>Flavobacteriales</taxon>
        <taxon>Flavobacteriaceae</taxon>
        <taxon>Pelagihabitans</taxon>
    </lineage>
</organism>
<dbReference type="CDD" id="cd12797">
    <property type="entry name" value="M23_peptidase"/>
    <property type="match status" value="1"/>
</dbReference>
<keyword evidence="1" id="KW-1133">Transmembrane helix</keyword>
<evidence type="ECO:0000256" key="1">
    <source>
        <dbReference type="SAM" id="Phobius"/>
    </source>
</evidence>
<name>A0A967ASM6_9FLAO</name>
<feature type="domain" description="M23ase beta-sheet core" evidence="2">
    <location>
        <begin position="348"/>
        <end position="442"/>
    </location>
</feature>
<dbReference type="Proteomes" id="UP000707206">
    <property type="component" value="Unassembled WGS sequence"/>
</dbReference>
<dbReference type="Pfam" id="PF01551">
    <property type="entry name" value="Peptidase_M23"/>
    <property type="match status" value="1"/>
</dbReference>
<feature type="transmembrane region" description="Helical" evidence="1">
    <location>
        <begin position="188"/>
        <end position="207"/>
    </location>
</feature>
<feature type="transmembrane region" description="Helical" evidence="1">
    <location>
        <begin position="138"/>
        <end position="159"/>
    </location>
</feature>
<dbReference type="RefSeq" id="WP_152573204.1">
    <property type="nucleotide sequence ID" value="NZ_VIKU02000001.1"/>
</dbReference>
<dbReference type="AlphaFoldDB" id="A0A967ASM6"/>
<feature type="transmembrane region" description="Helical" evidence="1">
    <location>
        <begin position="37"/>
        <end position="60"/>
    </location>
</feature>
<comment type="caution">
    <text evidence="4">The sequence shown here is derived from an EMBL/GenBank/DDBJ whole genome shotgun (WGS) entry which is preliminary data.</text>
</comment>